<feature type="compositionally biased region" description="Polar residues" evidence="6">
    <location>
        <begin position="76"/>
        <end position="85"/>
    </location>
</feature>
<feature type="region of interest" description="Disordered" evidence="6">
    <location>
        <begin position="1"/>
        <end position="109"/>
    </location>
</feature>
<evidence type="ECO:0000256" key="4">
    <source>
        <dbReference type="ARBA" id="ARBA00023242"/>
    </source>
</evidence>
<gene>
    <name evidence="13" type="ORF">DM02DRAFT_551879</name>
</gene>
<evidence type="ECO:0000256" key="5">
    <source>
        <dbReference type="RuleBase" id="RU364032"/>
    </source>
</evidence>
<protein>
    <recommendedName>
        <fullName evidence="5">U3 small nucleolar RNA-associated protein 22</fullName>
    </recommendedName>
</protein>
<feature type="domain" description="Nrap protein" evidence="11">
    <location>
        <begin position="877"/>
        <end position="1040"/>
    </location>
</feature>
<evidence type="ECO:0000313" key="14">
    <source>
        <dbReference type="Proteomes" id="UP000244855"/>
    </source>
</evidence>
<dbReference type="Gene3D" id="1.10.1410.10">
    <property type="match status" value="2"/>
</dbReference>
<keyword evidence="3 5" id="KW-0694">RNA-binding</keyword>
<dbReference type="PANTHER" id="PTHR17972">
    <property type="entry name" value="NUCLEOLAR RNA-ASSOCIATED PROTEIN"/>
    <property type="match status" value="1"/>
</dbReference>
<dbReference type="Pfam" id="PF17404">
    <property type="entry name" value="Nrap_D3"/>
    <property type="match status" value="1"/>
</dbReference>
<feature type="domain" description="Nrap protein" evidence="8">
    <location>
        <begin position="371"/>
        <end position="512"/>
    </location>
</feature>
<dbReference type="InterPro" id="IPR035369">
    <property type="entry name" value="Nrap_D4"/>
</dbReference>
<dbReference type="Pfam" id="PF17407">
    <property type="entry name" value="Nrap_D6"/>
    <property type="match status" value="1"/>
</dbReference>
<keyword evidence="4 5" id="KW-0539">Nucleus</keyword>
<comment type="similarity">
    <text evidence="2 5">Belongs to the NRAP family.</text>
</comment>
<feature type="domain" description="Nrap protein" evidence="9">
    <location>
        <begin position="519"/>
        <end position="668"/>
    </location>
</feature>
<dbReference type="Pfam" id="PF17403">
    <property type="entry name" value="Nrap_D2"/>
    <property type="match status" value="1"/>
</dbReference>
<keyword evidence="5" id="KW-0687">Ribonucleoprotein</keyword>
<dbReference type="Pfam" id="PF17406">
    <property type="entry name" value="Nrap_D5"/>
    <property type="match status" value="1"/>
</dbReference>
<dbReference type="InterPro" id="IPR035370">
    <property type="entry name" value="Nrap_D5"/>
</dbReference>
<feature type="region of interest" description="Disordered" evidence="6">
    <location>
        <begin position="1167"/>
        <end position="1186"/>
    </location>
</feature>
<feature type="domain" description="Nrap protein" evidence="10">
    <location>
        <begin position="695"/>
        <end position="875"/>
    </location>
</feature>
<dbReference type="PANTHER" id="PTHR17972:SF0">
    <property type="entry name" value="NUCLEOLAR PROTEIN 6"/>
    <property type="match status" value="1"/>
</dbReference>
<feature type="region of interest" description="Disordered" evidence="6">
    <location>
        <begin position="953"/>
        <end position="973"/>
    </location>
</feature>
<dbReference type="GO" id="GO:0032040">
    <property type="term" value="C:small-subunit processome"/>
    <property type="evidence" value="ECO:0007669"/>
    <property type="project" value="TreeGrafter"/>
</dbReference>
<reference evidence="13 14" key="1">
    <citation type="journal article" date="2018" name="Sci. Rep.">
        <title>Comparative genomics provides insights into the lifestyle and reveals functional heterogeneity of dark septate endophytic fungi.</title>
        <authorList>
            <person name="Knapp D.G."/>
            <person name="Nemeth J.B."/>
            <person name="Barry K."/>
            <person name="Hainaut M."/>
            <person name="Henrissat B."/>
            <person name="Johnson J."/>
            <person name="Kuo A."/>
            <person name="Lim J.H.P."/>
            <person name="Lipzen A."/>
            <person name="Nolan M."/>
            <person name="Ohm R.A."/>
            <person name="Tamas L."/>
            <person name="Grigoriev I.V."/>
            <person name="Spatafora J.W."/>
            <person name="Nagy L.G."/>
            <person name="Kovacs G.M."/>
        </authorList>
    </citation>
    <scope>NUCLEOTIDE SEQUENCE [LARGE SCALE GENOMIC DNA]</scope>
    <source>
        <strain evidence="13 14">DSE2036</strain>
    </source>
</reference>
<evidence type="ECO:0000259" key="9">
    <source>
        <dbReference type="Pfam" id="PF17404"/>
    </source>
</evidence>
<dbReference type="InterPro" id="IPR035371">
    <property type="entry name" value="Nrap_D6"/>
</dbReference>
<keyword evidence="5" id="KW-0690">Ribosome biogenesis</keyword>
<evidence type="ECO:0000256" key="3">
    <source>
        <dbReference type="ARBA" id="ARBA00022884"/>
    </source>
</evidence>
<dbReference type="InterPro" id="IPR005554">
    <property type="entry name" value="NOL6/Upt22"/>
</dbReference>
<evidence type="ECO:0000259" key="12">
    <source>
        <dbReference type="Pfam" id="PF17407"/>
    </source>
</evidence>
<feature type="compositionally biased region" description="Basic and acidic residues" evidence="6">
    <location>
        <begin position="93"/>
        <end position="103"/>
    </location>
</feature>
<feature type="compositionally biased region" description="Basic and acidic residues" evidence="6">
    <location>
        <begin position="12"/>
        <end position="24"/>
    </location>
</feature>
<dbReference type="InterPro" id="IPR035367">
    <property type="entry name" value="Nrap_D2"/>
</dbReference>
<dbReference type="Proteomes" id="UP000244855">
    <property type="component" value="Unassembled WGS sequence"/>
</dbReference>
<dbReference type="EMBL" id="KZ805306">
    <property type="protein sequence ID" value="PVI06993.1"/>
    <property type="molecule type" value="Genomic_DNA"/>
</dbReference>
<evidence type="ECO:0000256" key="2">
    <source>
        <dbReference type="ARBA" id="ARBA00006674"/>
    </source>
</evidence>
<keyword evidence="14" id="KW-1185">Reference proteome</keyword>
<keyword evidence="5" id="KW-0698">rRNA processing</keyword>
<evidence type="ECO:0000259" key="7">
    <source>
        <dbReference type="Pfam" id="PF03813"/>
    </source>
</evidence>
<feature type="compositionally biased region" description="Acidic residues" evidence="6">
    <location>
        <begin position="42"/>
        <end position="57"/>
    </location>
</feature>
<dbReference type="GO" id="GO:0006409">
    <property type="term" value="P:tRNA export from nucleus"/>
    <property type="evidence" value="ECO:0007669"/>
    <property type="project" value="TreeGrafter"/>
</dbReference>
<dbReference type="STRING" id="97972.A0A2V1E8Y5"/>
<evidence type="ECO:0000313" key="13">
    <source>
        <dbReference type="EMBL" id="PVI06993.1"/>
    </source>
</evidence>
<dbReference type="Pfam" id="PF03813">
    <property type="entry name" value="Nrap"/>
    <property type="match status" value="1"/>
</dbReference>
<dbReference type="OrthoDB" id="10251401at2759"/>
<feature type="domain" description="Nrap protein" evidence="7">
    <location>
        <begin position="222"/>
        <end position="366"/>
    </location>
</feature>
<comment type="subcellular location">
    <subcellularLocation>
        <location evidence="1 5">Nucleus</location>
        <location evidence="1 5">Nucleolus</location>
    </subcellularLocation>
</comment>
<dbReference type="GO" id="GO:0003723">
    <property type="term" value="F:RNA binding"/>
    <property type="evidence" value="ECO:0007669"/>
    <property type="project" value="UniProtKB-KW"/>
</dbReference>
<evidence type="ECO:0000259" key="10">
    <source>
        <dbReference type="Pfam" id="PF17405"/>
    </source>
</evidence>
<dbReference type="InterPro" id="IPR035082">
    <property type="entry name" value="Nrap_D1"/>
</dbReference>
<dbReference type="InterPro" id="IPR035368">
    <property type="entry name" value="Nrap_D3"/>
</dbReference>
<organism evidence="13 14">
    <name type="scientific">Periconia macrospinosa</name>
    <dbReference type="NCBI Taxonomy" id="97972"/>
    <lineage>
        <taxon>Eukaryota</taxon>
        <taxon>Fungi</taxon>
        <taxon>Dikarya</taxon>
        <taxon>Ascomycota</taxon>
        <taxon>Pezizomycotina</taxon>
        <taxon>Dothideomycetes</taxon>
        <taxon>Pleosporomycetidae</taxon>
        <taxon>Pleosporales</taxon>
        <taxon>Massarineae</taxon>
        <taxon>Periconiaceae</taxon>
        <taxon>Periconia</taxon>
    </lineage>
</organism>
<dbReference type="GO" id="GO:0006364">
    <property type="term" value="P:rRNA processing"/>
    <property type="evidence" value="ECO:0007669"/>
    <property type="project" value="UniProtKB-KW"/>
</dbReference>
<evidence type="ECO:0000256" key="6">
    <source>
        <dbReference type="SAM" id="MobiDB-lite"/>
    </source>
</evidence>
<feature type="domain" description="Nrap protein" evidence="12">
    <location>
        <begin position="1068"/>
        <end position="1212"/>
    </location>
</feature>
<dbReference type="GO" id="GO:0034456">
    <property type="term" value="C:UTP-C complex"/>
    <property type="evidence" value="ECO:0007669"/>
    <property type="project" value="TreeGrafter"/>
</dbReference>
<dbReference type="Pfam" id="PF17405">
    <property type="entry name" value="Nrap_D4"/>
    <property type="match status" value="1"/>
</dbReference>
<dbReference type="GO" id="GO:0032545">
    <property type="term" value="C:CURI complex"/>
    <property type="evidence" value="ECO:0007669"/>
    <property type="project" value="TreeGrafter"/>
</dbReference>
<dbReference type="AlphaFoldDB" id="A0A2V1E8Y5"/>
<proteinExistence type="inferred from homology"/>
<evidence type="ECO:0000256" key="1">
    <source>
        <dbReference type="ARBA" id="ARBA00004604"/>
    </source>
</evidence>
<evidence type="ECO:0000259" key="11">
    <source>
        <dbReference type="Pfam" id="PF17406"/>
    </source>
</evidence>
<sequence length="1217" mass="136078">MAPPAIKRRKLSHDGESESERSFASDETDGASMDETSSVEGSNEEDISMDESGESEQGEGTSGGNDDDEDSGGKVTGSSSITTKKLTAMGKSDNAKKTERKPDVSLQDGGYTAETFKSNVFKLQVDELLDQVKLNYGKKEAPAENAMRTLKTLIEQLPNRAPLSIAEAEKTLKSEGVTIPFPRPLPPKDARYTLQYERPSTVNATGSYPLKTATRDDHGFAIDLLVTMPGTIFQDKDYLNYRYFYKRAYYLACLAAGIKKNKESDFKISFDCLSGNQLQPIIVVESNSRNSATDFSGSNCRINILLNVSEDTFARSKLLPKSNCIRPRESEGDSANQTLPPTPFYNSTLQADTTVTAYLKLLHATAGRCDAFRDSCILGRIWMKQRGFGSRLRQGGFGNFEWAAITALLLEPNPGSGTPTLSTGYSSYQLFKATLQFLARHNLCKKPFAIRADDVAFPKSGMAPIFFDGARGLNVLYKMTPWAWSRLQVEAKLTVEMLSDSLFDQFDSTFILRTNLSRYRYDATLELPFSVFELDPKNDKYDRNIDESCNRLYSTLIRALTDRVSAVTFTLPDSHGWSIDSSTTAESQQKCILINFATDPANAYRTVDYGPAAENKQEAVSFRKFWGDKAELRRFKDGSILESVVWSTKEASTSVLEQIVTYILGRHLGPQVSREAKFVVDSFAPIVPAGRIQGQSGILPFTPIMNAFTVLEKDIRGFEGLPLQVRHIRAADPLLRYASVQPTHPAPASIILQFEASARWPDDLCAIQRTKVAFLLKLSQLLSATEDDRYSVKVGLEHPSQPSQNQAFLDITFRSEFTFRLRIHHDREATLLERQLKDKSLDAHSRESAAIALGLYNREFIQVVSHTQAVQNLCTRYPALSPSMRLTKRWFASHLLSPHFTPEFIELLVIRTFLQPHPWPVPSSATTGFLRTLSWLARWDWRHVPLIVDFSSSAPSSASDQTGASNNGKMKPDDLEKIQTRFEAWRRIDPAMNRVVLFAATNTDTDGNTWTDRAKPEKVVATRMTALAKAATAAIRAEEDATLQSLNGGEEKKTTPLAPESLFVSPTQDFDFVIHIASKYTRAASKKSKSDVVFKNIEHQQGKRSNSLKVEQELPAFFIEDLQNIYGDAVLFFYDPENYDRVAGLWNPLVTGERGFKVKPGWNSLPIKSKQASKKDKKKEEGKEEKEVNIRVNKAAVLNEIKRLGGDMVGRIEVNRM</sequence>
<evidence type="ECO:0000259" key="8">
    <source>
        <dbReference type="Pfam" id="PF17403"/>
    </source>
</evidence>
<accession>A0A2V1E8Y5</accession>
<feature type="compositionally biased region" description="Basic residues" evidence="6">
    <location>
        <begin position="1"/>
        <end position="11"/>
    </location>
</feature>
<name>A0A2V1E8Y5_9PLEO</name>
<dbReference type="Gene3D" id="3.30.70.3030">
    <property type="match status" value="1"/>
</dbReference>